<reference evidence="1" key="1">
    <citation type="submission" date="2020-08" db="EMBL/GenBank/DDBJ databases">
        <title>Genome public.</title>
        <authorList>
            <person name="Liu C."/>
            <person name="Sun Q."/>
        </authorList>
    </citation>
    <scope>NUCLEOTIDE SEQUENCE</scope>
    <source>
        <strain evidence="1">NSJ-28</strain>
    </source>
</reference>
<keyword evidence="2" id="KW-1185">Reference proteome</keyword>
<proteinExistence type="predicted"/>
<dbReference type="AlphaFoldDB" id="A0A923LVZ8"/>
<evidence type="ECO:0000313" key="1">
    <source>
        <dbReference type="EMBL" id="MBC5726383.1"/>
    </source>
</evidence>
<accession>A0A923LVZ8</accession>
<dbReference type="EMBL" id="JACOPL010000015">
    <property type="protein sequence ID" value="MBC5726383.1"/>
    <property type="molecule type" value="Genomic_DNA"/>
</dbReference>
<dbReference type="Proteomes" id="UP000606499">
    <property type="component" value="Unassembled WGS sequence"/>
</dbReference>
<protein>
    <submittedName>
        <fullName evidence="1">Uncharacterized protein</fullName>
    </submittedName>
</protein>
<sequence length="104" mass="11883">MTREEAIKFAEHAVNMTGISEVKEFYRMAAAALTPPTQEQVNKAWRGEWEDMREAYNDVPKRRCSRCKRVFIGPDTPFCEACGAPMTDEAVEMVMEALFESRAD</sequence>
<evidence type="ECO:0000313" key="2">
    <source>
        <dbReference type="Proteomes" id="UP000606499"/>
    </source>
</evidence>
<comment type="caution">
    <text evidence="1">The sequence shown here is derived from an EMBL/GenBank/DDBJ whole genome shotgun (WGS) entry which is preliminary data.</text>
</comment>
<gene>
    <name evidence="1" type="ORF">H8S45_13060</name>
</gene>
<name>A0A923LVZ8_9FIRM</name>
<organism evidence="1 2">
    <name type="scientific">Agathobaculum faecis</name>
    <dbReference type="NCBI Taxonomy" id="2763013"/>
    <lineage>
        <taxon>Bacteria</taxon>
        <taxon>Bacillati</taxon>
        <taxon>Bacillota</taxon>
        <taxon>Clostridia</taxon>
        <taxon>Eubacteriales</taxon>
        <taxon>Butyricicoccaceae</taxon>
        <taxon>Agathobaculum</taxon>
    </lineage>
</organism>
<dbReference type="RefSeq" id="WP_054328576.1">
    <property type="nucleotide sequence ID" value="NZ_JACOPL010000015.1"/>
</dbReference>